<dbReference type="OrthoDB" id="374836at2157"/>
<feature type="transmembrane region" description="Helical" evidence="1">
    <location>
        <begin position="42"/>
        <end position="61"/>
    </location>
</feature>
<keyword evidence="3" id="KW-1185">Reference proteome</keyword>
<keyword evidence="1" id="KW-0472">Membrane</keyword>
<dbReference type="eggNOG" id="arCOG08829">
    <property type="taxonomic scope" value="Archaea"/>
</dbReference>
<reference evidence="2 3" key="2">
    <citation type="journal article" date="2009" name="Stand. Genomic Sci.">
        <title>Complete genome sequence of Staphylothermus marinus Stetter and Fiala 1986 type strain F1.</title>
        <authorList>
            <person name="Anderson I.J."/>
            <person name="Sun H."/>
            <person name="Lapidus A."/>
            <person name="Copeland A."/>
            <person name="Glavina Del Rio T."/>
            <person name="Tice H."/>
            <person name="Dalin E."/>
            <person name="Lucas S."/>
            <person name="Barry K."/>
            <person name="Land M."/>
            <person name="Richardson P."/>
            <person name="Huber H."/>
            <person name="Kyrpides N.C."/>
        </authorList>
    </citation>
    <scope>NUCLEOTIDE SEQUENCE [LARGE SCALE GENOMIC DNA]</scope>
    <source>
        <strain evidence="3">ATCC 43588 / DSM 3639 / JCM 9404 / F1</strain>
    </source>
</reference>
<organism evidence="2 3">
    <name type="scientific">Staphylothermus marinus (strain ATCC 43588 / DSM 3639 / JCM 9404 / F1)</name>
    <dbReference type="NCBI Taxonomy" id="399550"/>
    <lineage>
        <taxon>Archaea</taxon>
        <taxon>Thermoproteota</taxon>
        <taxon>Thermoprotei</taxon>
        <taxon>Desulfurococcales</taxon>
        <taxon>Desulfurococcaceae</taxon>
        <taxon>Staphylothermus</taxon>
    </lineage>
</organism>
<evidence type="ECO:0000313" key="3">
    <source>
        <dbReference type="Proteomes" id="UP000000254"/>
    </source>
</evidence>
<dbReference type="Proteomes" id="UP000000254">
    <property type="component" value="Chromosome"/>
</dbReference>
<evidence type="ECO:0000313" key="2">
    <source>
        <dbReference type="EMBL" id="ABN70391.1"/>
    </source>
</evidence>
<reference evidence="3" key="1">
    <citation type="journal article" date="2009" name="BMC Genomics">
        <title>The complete genome sequence of Staphylothermus marinus reveals differences in sulfur metabolism among heterotrophic Crenarchaeota.</title>
        <authorList>
            <person name="Anderson I.J."/>
            <person name="Dharmarajan L."/>
            <person name="Rodriguez J."/>
            <person name="Hooper S."/>
            <person name="Porat I."/>
            <person name="Ulrich L.E."/>
            <person name="Elkins J.G."/>
            <person name="Mavromatis K."/>
            <person name="Sun H."/>
            <person name="Land M."/>
            <person name="Lapidus A."/>
            <person name="Lucas S."/>
            <person name="Barry K."/>
            <person name="Huber H."/>
            <person name="Zhulin I.B."/>
            <person name="Whitman W.B."/>
            <person name="Mukhopadhyay B."/>
            <person name="Woese C."/>
            <person name="Bristow J."/>
            <person name="Kyrpides N."/>
        </authorList>
    </citation>
    <scope>NUCLEOTIDE SEQUENCE [LARGE SCALE GENOMIC DNA]</scope>
    <source>
        <strain evidence="3">ATCC 43588 / DSM 3639 / JCM 9404 / F1</strain>
    </source>
</reference>
<protein>
    <submittedName>
        <fullName evidence="2">Uncharacterized protein</fullName>
    </submittedName>
</protein>
<proteinExistence type="predicted"/>
<name>A3DP31_STAMF</name>
<dbReference type="GeneID" id="4907665"/>
<dbReference type="AlphaFoldDB" id="A3DP31"/>
<evidence type="ECO:0000256" key="1">
    <source>
        <dbReference type="SAM" id="Phobius"/>
    </source>
</evidence>
<feature type="transmembrane region" description="Helical" evidence="1">
    <location>
        <begin position="12"/>
        <end position="30"/>
    </location>
</feature>
<dbReference type="KEGG" id="smr:Smar_1300"/>
<dbReference type="HOGENOM" id="CLU_2340313_0_0_2"/>
<feature type="transmembrane region" description="Helical" evidence="1">
    <location>
        <begin position="73"/>
        <end position="93"/>
    </location>
</feature>
<sequence length="97" mass="11154">MFKPSKLDDRVVIIRAVLGIIYGLISYFLVYKLSITLLTLDLSSTIWVLAGIVYVGSAFYIQYWSRSRSLFLVFVRGLLTFYATWLAIFLVLYDLLG</sequence>
<accession>A3DP31</accession>
<keyword evidence="1" id="KW-1133">Transmembrane helix</keyword>
<keyword evidence="1" id="KW-0812">Transmembrane</keyword>
<dbReference type="EMBL" id="CP000575">
    <property type="protein sequence ID" value="ABN70391.1"/>
    <property type="molecule type" value="Genomic_DNA"/>
</dbReference>
<dbReference type="RefSeq" id="WP_011839582.1">
    <property type="nucleotide sequence ID" value="NC_009033.1"/>
</dbReference>
<gene>
    <name evidence="2" type="ordered locus">Smar_1300</name>
</gene>